<keyword evidence="3" id="KW-1185">Reference proteome</keyword>
<dbReference type="AlphaFoldDB" id="A0AAV5AB77"/>
<gene>
    <name evidence="2" type="ORF">Clacol_004700</name>
</gene>
<evidence type="ECO:0000313" key="3">
    <source>
        <dbReference type="Proteomes" id="UP001050691"/>
    </source>
</evidence>
<protein>
    <submittedName>
        <fullName evidence="2">Uncharacterized protein</fullName>
    </submittedName>
</protein>
<dbReference type="Proteomes" id="UP001050691">
    <property type="component" value="Unassembled WGS sequence"/>
</dbReference>
<feature type="transmembrane region" description="Helical" evidence="1">
    <location>
        <begin position="63"/>
        <end position="83"/>
    </location>
</feature>
<reference evidence="2" key="1">
    <citation type="submission" date="2021-10" db="EMBL/GenBank/DDBJ databases">
        <title>De novo Genome Assembly of Clathrus columnatus (Basidiomycota, Fungi) Using Illumina and Nanopore Sequence Data.</title>
        <authorList>
            <person name="Ogiso-Tanaka E."/>
            <person name="Itagaki H."/>
            <person name="Hosoya T."/>
            <person name="Hosaka K."/>
        </authorList>
    </citation>
    <scope>NUCLEOTIDE SEQUENCE</scope>
    <source>
        <strain evidence="2">MO-923</strain>
    </source>
</reference>
<keyword evidence="1" id="KW-1133">Transmembrane helix</keyword>
<accession>A0AAV5AB77</accession>
<keyword evidence="1" id="KW-0472">Membrane</keyword>
<organism evidence="2 3">
    <name type="scientific">Clathrus columnatus</name>
    <dbReference type="NCBI Taxonomy" id="1419009"/>
    <lineage>
        <taxon>Eukaryota</taxon>
        <taxon>Fungi</taxon>
        <taxon>Dikarya</taxon>
        <taxon>Basidiomycota</taxon>
        <taxon>Agaricomycotina</taxon>
        <taxon>Agaricomycetes</taxon>
        <taxon>Phallomycetidae</taxon>
        <taxon>Phallales</taxon>
        <taxon>Clathraceae</taxon>
        <taxon>Clathrus</taxon>
    </lineage>
</organism>
<proteinExistence type="predicted"/>
<name>A0AAV5AB77_9AGAM</name>
<evidence type="ECO:0000313" key="2">
    <source>
        <dbReference type="EMBL" id="GJJ10474.1"/>
    </source>
</evidence>
<feature type="transmembrane region" description="Helical" evidence="1">
    <location>
        <begin position="38"/>
        <end position="57"/>
    </location>
</feature>
<keyword evidence="1" id="KW-0812">Transmembrane</keyword>
<dbReference type="EMBL" id="BPWL01000005">
    <property type="protein sequence ID" value="GJJ10474.1"/>
    <property type="molecule type" value="Genomic_DNA"/>
</dbReference>
<comment type="caution">
    <text evidence="2">The sequence shown here is derived from an EMBL/GenBank/DDBJ whole genome shotgun (WGS) entry which is preliminary data.</text>
</comment>
<sequence>MNTSSQTPSEEFMQSVSGVSTLAVVGEFVSFTRLCNDLGFLTNAITTLPLIGVQAYLANLLLVQNIIAFIADILAFLGIIRHVGGLWKEKRRLGLQGGKDFVTLLLQQDFSSEIVGVDVVVLQNLLSTILICEFTLDLRRRNTRAILNQSALEIPDFNLPSQVNPIRSIRSILGRFQERMIADMGERSDPVSIEGLNQLEGEPDPETA</sequence>
<evidence type="ECO:0000256" key="1">
    <source>
        <dbReference type="SAM" id="Phobius"/>
    </source>
</evidence>